<feature type="region of interest" description="Disordered" evidence="2">
    <location>
        <begin position="66"/>
        <end position="122"/>
    </location>
</feature>
<evidence type="ECO:0000256" key="1">
    <source>
        <dbReference type="ARBA" id="ARBA00022658"/>
    </source>
</evidence>
<evidence type="ECO:0000256" key="2">
    <source>
        <dbReference type="SAM" id="MobiDB-lite"/>
    </source>
</evidence>
<dbReference type="AlphaFoldDB" id="A0A9P0NL87"/>
<dbReference type="EMBL" id="OU895880">
    <property type="protein sequence ID" value="CAH1735630.1"/>
    <property type="molecule type" value="Genomic_DNA"/>
</dbReference>
<dbReference type="InterPro" id="IPR011993">
    <property type="entry name" value="PH-like_dom_sf"/>
</dbReference>
<dbReference type="InterPro" id="IPR051336">
    <property type="entry name" value="RhoGEF_Guanine_NuclExch_SF"/>
</dbReference>
<feature type="compositionally biased region" description="Low complexity" evidence="2">
    <location>
        <begin position="112"/>
        <end position="121"/>
    </location>
</feature>
<sequence>MSDIARDSGIIADDESSETSSMRACDDCGKMSYVQKLRKRFEILSTGKESGFHQSCNWWLDDEHQHDVDEGNEDNPEPADSIQNNDTNEDNNQKLQNQTSVVSERSLKSQKSHQSLKSQNSEVNEVTPIYLPLITFTKYTDQHADDSFESADDLDEEVEAQYIRHSAMKITISRPTSITSQLSNISTSKLFNIIRELQENEENYVRSLKNGIVNYMTVMNRRELPKTLRGQKHRVFGNIESIYKFHCNEFYPKLVECCEDVEQIAELFTSYVTRDYFYGYIIYAINRKRSELLCNYHVHYWKQIQNQCGDRLGINSFLLQPIQRLPRYQLLLNEIIKELSKDIENTKQSIAACCVAEKNIQRLLDTVNESMSINDVRNCYDIDILCQGKFKKMNEFDIYDWEQRKKFRGKVFLFERCIVFTEALNREYLEYRGHYESDKLGIIYKEGKSKFKLFAKKRGCKEVEFHTDLNTVVEWKTAITGMLMDFVAAEKKRNVMNTLRRSSSTKYRSIPDSIRSSILSNTSNQSTISIGSSYRSSTSSASKSSDKLNSFLEQERNAFNS</sequence>
<feature type="domain" description="DH" evidence="3">
    <location>
        <begin position="193"/>
        <end position="369"/>
    </location>
</feature>
<dbReference type="SMART" id="SM00325">
    <property type="entry name" value="RhoGEF"/>
    <property type="match status" value="1"/>
</dbReference>
<dbReference type="InterPro" id="IPR035899">
    <property type="entry name" value="DBL_dom_sf"/>
</dbReference>
<dbReference type="PANTHER" id="PTHR22826">
    <property type="entry name" value="RHO GUANINE EXCHANGE FACTOR-RELATED"/>
    <property type="match status" value="1"/>
</dbReference>
<protein>
    <recommendedName>
        <fullName evidence="3">DH domain-containing protein</fullName>
    </recommendedName>
</protein>
<keyword evidence="5" id="KW-1185">Reference proteome</keyword>
<dbReference type="Proteomes" id="UP001153620">
    <property type="component" value="Chromosome 4"/>
</dbReference>
<evidence type="ECO:0000313" key="5">
    <source>
        <dbReference type="Proteomes" id="UP001153620"/>
    </source>
</evidence>
<evidence type="ECO:0000313" key="4">
    <source>
        <dbReference type="EMBL" id="CAH1735630.1"/>
    </source>
</evidence>
<dbReference type="GO" id="GO:0005737">
    <property type="term" value="C:cytoplasm"/>
    <property type="evidence" value="ECO:0007669"/>
    <property type="project" value="TreeGrafter"/>
</dbReference>
<organism evidence="4 5">
    <name type="scientific">Chironomus riparius</name>
    <dbReference type="NCBI Taxonomy" id="315576"/>
    <lineage>
        <taxon>Eukaryota</taxon>
        <taxon>Metazoa</taxon>
        <taxon>Ecdysozoa</taxon>
        <taxon>Arthropoda</taxon>
        <taxon>Hexapoda</taxon>
        <taxon>Insecta</taxon>
        <taxon>Pterygota</taxon>
        <taxon>Neoptera</taxon>
        <taxon>Endopterygota</taxon>
        <taxon>Diptera</taxon>
        <taxon>Nematocera</taxon>
        <taxon>Chironomoidea</taxon>
        <taxon>Chironomidae</taxon>
        <taxon>Chironominae</taxon>
        <taxon>Chironomus</taxon>
    </lineage>
</organism>
<reference evidence="4" key="2">
    <citation type="submission" date="2022-10" db="EMBL/GenBank/DDBJ databases">
        <authorList>
            <consortium name="ENA_rothamsted_submissions"/>
            <consortium name="culmorum"/>
            <person name="King R."/>
        </authorList>
    </citation>
    <scope>NUCLEOTIDE SEQUENCE</scope>
</reference>
<feature type="compositionally biased region" description="Low complexity" evidence="2">
    <location>
        <begin position="526"/>
        <end position="549"/>
    </location>
</feature>
<dbReference type="GO" id="GO:0005085">
    <property type="term" value="F:guanyl-nucleotide exchange factor activity"/>
    <property type="evidence" value="ECO:0007669"/>
    <property type="project" value="UniProtKB-KW"/>
</dbReference>
<name>A0A9P0NL87_9DIPT</name>
<accession>A0A9P0NL87</accession>
<dbReference type="Gene3D" id="1.20.900.10">
    <property type="entry name" value="Dbl homology (DH) domain"/>
    <property type="match status" value="1"/>
</dbReference>
<feature type="region of interest" description="Disordered" evidence="2">
    <location>
        <begin position="524"/>
        <end position="549"/>
    </location>
</feature>
<dbReference type="InterPro" id="IPR000219">
    <property type="entry name" value="DH_dom"/>
</dbReference>
<dbReference type="PANTHER" id="PTHR22826:SF209">
    <property type="entry name" value="DH DOMAIN-CONTAINING PROTEIN"/>
    <property type="match status" value="1"/>
</dbReference>
<feature type="compositionally biased region" description="Polar residues" evidence="2">
    <location>
        <begin position="93"/>
        <end position="103"/>
    </location>
</feature>
<reference evidence="4" key="1">
    <citation type="submission" date="2022-01" db="EMBL/GenBank/DDBJ databases">
        <authorList>
            <person name="King R."/>
        </authorList>
    </citation>
    <scope>NUCLEOTIDE SEQUENCE</scope>
</reference>
<proteinExistence type="predicted"/>
<keyword evidence="1" id="KW-0344">Guanine-nucleotide releasing factor</keyword>
<gene>
    <name evidence="4" type="ORF">CHIRRI_LOCUS14888</name>
</gene>
<dbReference type="SUPFAM" id="SSF48065">
    <property type="entry name" value="DBL homology domain (DH-domain)"/>
    <property type="match status" value="1"/>
</dbReference>
<evidence type="ECO:0000259" key="3">
    <source>
        <dbReference type="SMART" id="SM00325"/>
    </source>
</evidence>
<feature type="region of interest" description="Disordered" evidence="2">
    <location>
        <begin position="1"/>
        <end position="24"/>
    </location>
</feature>
<dbReference type="Pfam" id="PF00621">
    <property type="entry name" value="RhoGEF"/>
    <property type="match status" value="1"/>
</dbReference>
<dbReference type="Gene3D" id="2.30.29.30">
    <property type="entry name" value="Pleckstrin-homology domain (PH domain)/Phosphotyrosine-binding domain (PTB)"/>
    <property type="match status" value="1"/>
</dbReference>